<dbReference type="Proteomes" id="UP000184241">
    <property type="component" value="Unassembled WGS sequence"/>
</dbReference>
<accession>A0A1M6A7T0</accession>
<dbReference type="InterPro" id="IPR022742">
    <property type="entry name" value="Hydrolase_4"/>
</dbReference>
<feature type="domain" description="Serine aminopeptidase S33" evidence="1">
    <location>
        <begin position="28"/>
        <end position="291"/>
    </location>
</feature>
<evidence type="ECO:0000313" key="2">
    <source>
        <dbReference type="EMBL" id="SHI32479.1"/>
    </source>
</evidence>
<dbReference type="SUPFAM" id="SSF53474">
    <property type="entry name" value="alpha/beta-Hydrolases"/>
    <property type="match status" value="1"/>
</dbReference>
<dbReference type="Pfam" id="PF12146">
    <property type="entry name" value="Hydrolase_4"/>
    <property type="match status" value="1"/>
</dbReference>
<dbReference type="GO" id="GO:0016787">
    <property type="term" value="F:hydrolase activity"/>
    <property type="evidence" value="ECO:0007669"/>
    <property type="project" value="UniProtKB-KW"/>
</dbReference>
<sequence length="312" mass="36433">MRENIIKHKSRDSKELSLYKWEPENKENIKGIVQIVHGSCEHSGRYRDFSSFLVQNGYVVYSNDHRGHGLTAESEEELGFIADKNGWEILVEDVLEINKLITNDYPNLPIFMIGHSMGSFIARHYATLYGNTVKGVVLSGTAHNNRLLLKFAITLSDIYIKIHGNRYRSKFINYLTYGAFNRKVSSHRTKYDWICIDEKVVDEYEKDVYCGYIFTSNAFKEMFRGLYYITNIKNIKKTPKDLPILLLSGKKDVVGNEGKMVIECYEKYKEVGIEDLDIKLYERMRHEILNEVGKKEVYEDILSWIRKHLTID</sequence>
<evidence type="ECO:0000259" key="1">
    <source>
        <dbReference type="Pfam" id="PF12146"/>
    </source>
</evidence>
<dbReference type="InterPro" id="IPR029058">
    <property type="entry name" value="AB_hydrolase_fold"/>
</dbReference>
<reference evidence="2 3" key="1">
    <citation type="submission" date="2016-11" db="EMBL/GenBank/DDBJ databases">
        <authorList>
            <person name="Jaros S."/>
            <person name="Januszkiewicz K."/>
            <person name="Wedrychowicz H."/>
        </authorList>
    </citation>
    <scope>NUCLEOTIDE SEQUENCE [LARGE SCALE GENOMIC DNA]</scope>
    <source>
        <strain evidence="2 3">DSM 6191</strain>
    </source>
</reference>
<dbReference type="AlphaFoldDB" id="A0A1M6A7T0"/>
<protein>
    <submittedName>
        <fullName evidence="2">Lysophospholipase, alpha-beta hydrolase superfamily</fullName>
    </submittedName>
</protein>
<dbReference type="InterPro" id="IPR051044">
    <property type="entry name" value="MAG_DAG_Lipase"/>
</dbReference>
<dbReference type="PANTHER" id="PTHR11614">
    <property type="entry name" value="PHOSPHOLIPASE-RELATED"/>
    <property type="match status" value="1"/>
</dbReference>
<keyword evidence="2" id="KW-0378">Hydrolase</keyword>
<proteinExistence type="predicted"/>
<organism evidence="2 3">
    <name type="scientific">Clostridium intestinale DSM 6191</name>
    <dbReference type="NCBI Taxonomy" id="1121320"/>
    <lineage>
        <taxon>Bacteria</taxon>
        <taxon>Bacillati</taxon>
        <taxon>Bacillota</taxon>
        <taxon>Clostridia</taxon>
        <taxon>Eubacteriales</taxon>
        <taxon>Clostridiaceae</taxon>
        <taxon>Clostridium</taxon>
    </lineage>
</organism>
<name>A0A1M6A7T0_9CLOT</name>
<evidence type="ECO:0000313" key="3">
    <source>
        <dbReference type="Proteomes" id="UP000184241"/>
    </source>
</evidence>
<gene>
    <name evidence="2" type="ORF">SAMN02745941_03641</name>
</gene>
<dbReference type="EMBL" id="FQXU01000012">
    <property type="protein sequence ID" value="SHI32479.1"/>
    <property type="molecule type" value="Genomic_DNA"/>
</dbReference>
<dbReference type="RefSeq" id="WP_073021819.1">
    <property type="nucleotide sequence ID" value="NZ_FQXU01000012.1"/>
</dbReference>
<dbReference type="Gene3D" id="3.40.50.1820">
    <property type="entry name" value="alpha/beta hydrolase"/>
    <property type="match status" value="1"/>
</dbReference>